<evidence type="ECO:0000256" key="8">
    <source>
        <dbReference type="ARBA" id="ARBA00023264"/>
    </source>
</evidence>
<feature type="transmembrane region" description="Helical" evidence="16">
    <location>
        <begin position="180"/>
        <end position="199"/>
    </location>
</feature>
<dbReference type="EC" id="2.7.8.2" evidence="13"/>
<feature type="transmembrane region" description="Helical" evidence="16">
    <location>
        <begin position="243"/>
        <end position="266"/>
    </location>
</feature>
<feature type="transmembrane region" description="Helical" evidence="16">
    <location>
        <begin position="332"/>
        <end position="351"/>
    </location>
</feature>
<evidence type="ECO:0000256" key="10">
    <source>
        <dbReference type="ARBA" id="ARBA00036651"/>
    </source>
</evidence>
<sequence length="377" mass="42171">MLAVMNDEQLKRLSQHKYSSQCSTVLDPFFQIYWRWLVEQIPLWVAPNLLTVLGLIANVITSFILMYYCPQAKGTAPCWAFLTCAVGLFIYQSLDAIDGKQARRTNSSSPLGELMDHGCDTISMVVLSLAFCISVELGHNPQWMFFICFFAVFLFYCAHWQAYVSGVIKFGRIDVTELQVSAMIIFLLTGIFGSSFWAIKIPLIGVSLKIALLWSSVGGTVYAMCSIFSQIYEGGRGKNGSTIAGTSVLSPLIPIAIMLYMSYYVAHKSPMKVFHNQPCLYFLAFGLAISKLSMKLVVACMSKSPLDFKDSTMLGGIVQILNIHYGSPFDEFLLLYLMLAYVIFDVARYCTAVCKQICDHLNICCFTIPYEPSTKTK</sequence>
<keyword evidence="4 16" id="KW-0812">Transmembrane</keyword>
<keyword evidence="3 15" id="KW-0808">Transferase</keyword>
<dbReference type="PANTHER" id="PTHR10414">
    <property type="entry name" value="ETHANOLAMINEPHOSPHOTRANSFERASE"/>
    <property type="match status" value="1"/>
</dbReference>
<feature type="transmembrane region" description="Helical" evidence="16">
    <location>
        <begin position="145"/>
        <end position="168"/>
    </location>
</feature>
<evidence type="ECO:0000256" key="1">
    <source>
        <dbReference type="ARBA" id="ARBA00004141"/>
    </source>
</evidence>
<evidence type="ECO:0000256" key="6">
    <source>
        <dbReference type="ARBA" id="ARBA00023136"/>
    </source>
</evidence>
<evidence type="ECO:0000313" key="17">
    <source>
        <dbReference type="Proteomes" id="UP000515163"/>
    </source>
</evidence>
<dbReference type="OrthoDB" id="196717at2759"/>
<dbReference type="PANTHER" id="PTHR10414:SF37">
    <property type="entry name" value="BB IN A BOXCAR, ISOFORM C"/>
    <property type="match status" value="1"/>
</dbReference>
<comment type="similarity">
    <text evidence="2 15">Belongs to the CDP-alcohol phosphatidyltransferase class-I family.</text>
</comment>
<dbReference type="GO" id="GO:0005789">
    <property type="term" value="C:endoplasmic reticulum membrane"/>
    <property type="evidence" value="ECO:0007669"/>
    <property type="project" value="TreeGrafter"/>
</dbReference>
<comment type="pathway">
    <text evidence="12">Phospholipid metabolism; phosphatidylcholine biosynthesis; phosphatidylcholine from phosphocholine: step 2/2.</text>
</comment>
<feature type="transmembrane region" description="Helical" evidence="16">
    <location>
        <begin position="278"/>
        <end position="298"/>
    </location>
</feature>
<dbReference type="Pfam" id="PF01066">
    <property type="entry name" value="CDP-OH_P_transf"/>
    <property type="match status" value="1"/>
</dbReference>
<feature type="transmembrane region" description="Helical" evidence="16">
    <location>
        <begin position="76"/>
        <end position="94"/>
    </location>
</feature>
<evidence type="ECO:0000313" key="18">
    <source>
        <dbReference type="RefSeq" id="XP_031569116.1"/>
    </source>
</evidence>
<protein>
    <recommendedName>
        <fullName evidence="13">diacylglycerol cholinephosphotransferase</fullName>
        <ecNumber evidence="13">2.7.8.2</ecNumber>
    </recommendedName>
</protein>
<keyword evidence="5 16" id="KW-1133">Transmembrane helix</keyword>
<dbReference type="InterPro" id="IPR048254">
    <property type="entry name" value="CDP_ALCOHOL_P_TRANSF_CS"/>
</dbReference>
<evidence type="ECO:0000256" key="9">
    <source>
        <dbReference type="ARBA" id="ARBA00036100"/>
    </source>
</evidence>
<gene>
    <name evidence="18" type="primary">LOC116303675</name>
</gene>
<dbReference type="PIRSF" id="PIRSF015665">
    <property type="entry name" value="CHOPT"/>
    <property type="match status" value="1"/>
</dbReference>
<evidence type="ECO:0000256" key="16">
    <source>
        <dbReference type="SAM" id="Phobius"/>
    </source>
</evidence>
<dbReference type="InterPro" id="IPR043130">
    <property type="entry name" value="CDP-OH_PTrfase_TM_dom"/>
</dbReference>
<dbReference type="AlphaFoldDB" id="A0A6P8IPX4"/>
<accession>A0A6P8IPX4</accession>
<comment type="catalytic activity">
    <reaction evidence="10">
        <text>1,2-dioctanoyl-sn-glycerol + CDP-choline = 1,2-dioctanoyl-sn-glycero-3-phosphocholine + CMP + H(+)</text>
        <dbReference type="Rhea" id="RHEA:54232"/>
        <dbReference type="ChEBI" id="CHEBI:15378"/>
        <dbReference type="ChEBI" id="CHEBI:58779"/>
        <dbReference type="ChEBI" id="CHEBI:60377"/>
        <dbReference type="ChEBI" id="CHEBI:76979"/>
        <dbReference type="ChEBI" id="CHEBI:78228"/>
    </reaction>
    <physiologicalReaction direction="left-to-right" evidence="10">
        <dbReference type="Rhea" id="RHEA:54233"/>
    </physiologicalReaction>
</comment>
<evidence type="ECO:0000256" key="3">
    <source>
        <dbReference type="ARBA" id="ARBA00022679"/>
    </source>
</evidence>
<keyword evidence="6 16" id="KW-0472">Membrane</keyword>
<feature type="transmembrane region" description="Helical" evidence="16">
    <location>
        <begin position="44"/>
        <end position="69"/>
    </location>
</feature>
<dbReference type="GO" id="GO:0004142">
    <property type="term" value="F:diacylglycerol cholinephosphotransferase activity"/>
    <property type="evidence" value="ECO:0007669"/>
    <property type="project" value="UniProtKB-EC"/>
</dbReference>
<dbReference type="InterPro" id="IPR014472">
    <property type="entry name" value="CHOPT"/>
</dbReference>
<dbReference type="Proteomes" id="UP000515163">
    <property type="component" value="Unplaced"/>
</dbReference>
<evidence type="ECO:0000256" key="5">
    <source>
        <dbReference type="ARBA" id="ARBA00022989"/>
    </source>
</evidence>
<reference evidence="18" key="1">
    <citation type="submission" date="2025-08" db="UniProtKB">
        <authorList>
            <consortium name="RefSeq"/>
        </authorList>
    </citation>
    <scope>IDENTIFICATION</scope>
    <source>
        <tissue evidence="18">Tentacle</tissue>
    </source>
</reference>
<keyword evidence="7" id="KW-0443">Lipid metabolism</keyword>
<evidence type="ECO:0000256" key="2">
    <source>
        <dbReference type="ARBA" id="ARBA00010441"/>
    </source>
</evidence>
<evidence type="ECO:0000256" key="11">
    <source>
        <dbReference type="ARBA" id="ARBA00036890"/>
    </source>
</evidence>
<feature type="transmembrane region" description="Helical" evidence="16">
    <location>
        <begin position="211"/>
        <end position="231"/>
    </location>
</feature>
<evidence type="ECO:0000256" key="12">
    <source>
        <dbReference type="ARBA" id="ARBA00037890"/>
    </source>
</evidence>
<dbReference type="RefSeq" id="XP_031569116.1">
    <property type="nucleotide sequence ID" value="XM_031713256.1"/>
</dbReference>
<dbReference type="FunFam" id="1.20.120.1760:FF:000002">
    <property type="entry name" value="Choline/ethanolamine phosphotransferase 1"/>
    <property type="match status" value="1"/>
</dbReference>
<keyword evidence="7" id="KW-0444">Lipid biosynthesis</keyword>
<dbReference type="GO" id="GO:0005794">
    <property type="term" value="C:Golgi apparatus"/>
    <property type="evidence" value="ECO:0007669"/>
    <property type="project" value="TreeGrafter"/>
</dbReference>
<dbReference type="GO" id="GO:0004307">
    <property type="term" value="F:ethanolaminephosphotransferase activity"/>
    <property type="evidence" value="ECO:0007669"/>
    <property type="project" value="TreeGrafter"/>
</dbReference>
<keyword evidence="17" id="KW-1185">Reference proteome</keyword>
<comment type="catalytic activity">
    <reaction evidence="11">
        <text>1-hexadecanoyl-2-(9Z-octadecenoyl)-sn-glycerol + CDP-choline = 1-hexadecanoyl-2-(9Z-octadecenoyl)-sn-glycero-3-phosphocholine + CMP + H(+)</text>
        <dbReference type="Rhea" id="RHEA:54244"/>
        <dbReference type="ChEBI" id="CHEBI:15378"/>
        <dbReference type="ChEBI" id="CHEBI:58779"/>
        <dbReference type="ChEBI" id="CHEBI:60377"/>
        <dbReference type="ChEBI" id="CHEBI:73001"/>
        <dbReference type="ChEBI" id="CHEBI:75466"/>
    </reaction>
    <physiologicalReaction direction="left-to-right" evidence="11">
        <dbReference type="Rhea" id="RHEA:54245"/>
    </physiologicalReaction>
</comment>
<dbReference type="FunCoup" id="A0A6P8IPX4">
    <property type="interactions" value="2908"/>
</dbReference>
<keyword evidence="7" id="KW-0594">Phospholipid biosynthesis</keyword>
<dbReference type="InParanoid" id="A0A6P8IPX4"/>
<evidence type="ECO:0000256" key="7">
    <source>
        <dbReference type="ARBA" id="ARBA00023209"/>
    </source>
</evidence>
<evidence type="ECO:0000256" key="13">
    <source>
        <dbReference type="ARBA" id="ARBA00038987"/>
    </source>
</evidence>
<dbReference type="GO" id="GO:0006646">
    <property type="term" value="P:phosphatidylethanolamine biosynthetic process"/>
    <property type="evidence" value="ECO:0007669"/>
    <property type="project" value="TreeGrafter"/>
</dbReference>
<evidence type="ECO:0000256" key="15">
    <source>
        <dbReference type="RuleBase" id="RU003750"/>
    </source>
</evidence>
<name>A0A6P8IPX4_ACTTE</name>
<organism evidence="17 18">
    <name type="scientific">Actinia tenebrosa</name>
    <name type="common">Australian red waratah sea anemone</name>
    <dbReference type="NCBI Taxonomy" id="6105"/>
    <lineage>
        <taxon>Eukaryota</taxon>
        <taxon>Metazoa</taxon>
        <taxon>Cnidaria</taxon>
        <taxon>Anthozoa</taxon>
        <taxon>Hexacorallia</taxon>
        <taxon>Actiniaria</taxon>
        <taxon>Actiniidae</taxon>
        <taxon>Actinia</taxon>
    </lineage>
</organism>
<keyword evidence="8" id="KW-1208">Phospholipid metabolism</keyword>
<dbReference type="PROSITE" id="PS00379">
    <property type="entry name" value="CDP_ALCOHOL_P_TRANSF"/>
    <property type="match status" value="1"/>
</dbReference>
<proteinExistence type="inferred from homology"/>
<dbReference type="KEGG" id="aten:116303675"/>
<evidence type="ECO:0000256" key="14">
    <source>
        <dbReference type="ARBA" id="ARBA00048570"/>
    </source>
</evidence>
<comment type="catalytic activity">
    <reaction evidence="9">
        <text>1-hexadecanoyl-2-(4Z,7Z,10Z,13Z,16Z,19Z-docosahexaenoyl)-sn-glycerol + CDP-choline = 1-hexadecanoyl-2-(4Z,7Z,10Z,13Z,16Z,19Z-docosahexaenoyl)-sn-glycero-3-phosphocholine + CMP + H(+)</text>
        <dbReference type="Rhea" id="RHEA:54332"/>
        <dbReference type="ChEBI" id="CHEBI:15378"/>
        <dbReference type="ChEBI" id="CHEBI:58779"/>
        <dbReference type="ChEBI" id="CHEBI:60377"/>
        <dbReference type="ChEBI" id="CHEBI:74963"/>
        <dbReference type="ChEBI" id="CHEBI:82949"/>
    </reaction>
    <physiologicalReaction direction="left-to-right" evidence="9">
        <dbReference type="Rhea" id="RHEA:54333"/>
    </physiologicalReaction>
</comment>
<comment type="subcellular location">
    <subcellularLocation>
        <location evidence="1">Membrane</location>
        <topology evidence="1">Multi-pass membrane protein</topology>
    </subcellularLocation>
</comment>
<dbReference type="InterPro" id="IPR000462">
    <property type="entry name" value="CDP-OH_P_trans"/>
</dbReference>
<evidence type="ECO:0000256" key="4">
    <source>
        <dbReference type="ARBA" id="ARBA00022692"/>
    </source>
</evidence>
<dbReference type="Gene3D" id="1.20.120.1760">
    <property type="match status" value="1"/>
</dbReference>
<feature type="transmembrane region" description="Helical" evidence="16">
    <location>
        <begin position="114"/>
        <end position="133"/>
    </location>
</feature>
<dbReference type="GeneID" id="116303675"/>
<comment type="catalytic activity">
    <reaction evidence="14">
        <text>CDP-choline + a 1,2-diacyl-sn-glycerol = a 1,2-diacyl-sn-glycero-3-phosphocholine + CMP + H(+)</text>
        <dbReference type="Rhea" id="RHEA:32939"/>
        <dbReference type="ChEBI" id="CHEBI:15378"/>
        <dbReference type="ChEBI" id="CHEBI:17815"/>
        <dbReference type="ChEBI" id="CHEBI:57643"/>
        <dbReference type="ChEBI" id="CHEBI:58779"/>
        <dbReference type="ChEBI" id="CHEBI:60377"/>
        <dbReference type="EC" id="2.7.8.2"/>
    </reaction>
    <physiologicalReaction direction="left-to-right" evidence="14">
        <dbReference type="Rhea" id="RHEA:32940"/>
    </physiologicalReaction>
</comment>